<evidence type="ECO:0000256" key="4">
    <source>
        <dbReference type="ARBA" id="ARBA00022764"/>
    </source>
</evidence>
<keyword evidence="6 7" id="KW-0676">Redox-active center</keyword>
<feature type="signal peptide" evidence="7">
    <location>
        <begin position="1"/>
        <end position="21"/>
    </location>
</feature>
<evidence type="ECO:0000256" key="7">
    <source>
        <dbReference type="RuleBase" id="RU364038"/>
    </source>
</evidence>
<dbReference type="GO" id="GO:0042597">
    <property type="term" value="C:periplasmic space"/>
    <property type="evidence" value="ECO:0007669"/>
    <property type="project" value="UniProtKB-SubCell"/>
</dbReference>
<proteinExistence type="inferred from homology"/>
<keyword evidence="5" id="KW-1015">Disulfide bond</keyword>
<feature type="chain" id="PRO_5041746306" description="Thiol:disulfide interchange protein" evidence="7">
    <location>
        <begin position="22"/>
        <end position="232"/>
    </location>
</feature>
<keyword evidence="8" id="KW-0413">Isomerase</keyword>
<reference evidence="8" key="1">
    <citation type="submission" date="2021-03" db="EMBL/GenBank/DDBJ databases">
        <title>Plesiomonas shigelloides zfcc0051, isolated from zebrafish feces.</title>
        <authorList>
            <person name="Vanderhoek Z."/>
            <person name="Gaulke C."/>
        </authorList>
    </citation>
    <scope>NUCLEOTIDE SEQUENCE</scope>
    <source>
        <strain evidence="8">Zfcc0051</strain>
    </source>
</reference>
<dbReference type="SUPFAM" id="SSF54423">
    <property type="entry name" value="DsbC/DsbG N-terminal domain-like"/>
    <property type="match status" value="1"/>
</dbReference>
<comment type="similarity">
    <text evidence="2 7">Belongs to the thioredoxin family. DsbC subfamily.</text>
</comment>
<evidence type="ECO:0000256" key="3">
    <source>
        <dbReference type="ARBA" id="ARBA00022729"/>
    </source>
</evidence>
<name>A0A2P1VSH8_PLESH</name>
<comment type="function">
    <text evidence="7">Required for disulfide bond formation in some periplasmic proteins. Acts by transferring its disulfide bond to other proteins and is reduced in the process.</text>
</comment>
<gene>
    <name evidence="8" type="primary">dsbC</name>
    <name evidence="8" type="ORF">J2R62_06855</name>
</gene>
<dbReference type="InterPro" id="IPR013766">
    <property type="entry name" value="Thioredoxin_domain"/>
</dbReference>
<accession>A0A2P1VSH8</accession>
<organism evidence="8 9">
    <name type="scientific">Plesiomonas shigelloides</name>
    <name type="common">Aeromonas shigelloides</name>
    <dbReference type="NCBI Taxonomy" id="703"/>
    <lineage>
        <taxon>Bacteria</taxon>
        <taxon>Pseudomonadati</taxon>
        <taxon>Pseudomonadota</taxon>
        <taxon>Gammaproteobacteria</taxon>
        <taxon>Enterobacterales</taxon>
        <taxon>Enterobacteriaceae</taxon>
        <taxon>Plesiomonas</taxon>
    </lineage>
</organism>
<evidence type="ECO:0000256" key="1">
    <source>
        <dbReference type="ARBA" id="ARBA00004418"/>
    </source>
</evidence>
<dbReference type="GO" id="GO:0015036">
    <property type="term" value="F:disulfide oxidoreductase activity"/>
    <property type="evidence" value="ECO:0007669"/>
    <property type="project" value="UniProtKB-ARBA"/>
</dbReference>
<dbReference type="GO" id="GO:0016853">
    <property type="term" value="F:isomerase activity"/>
    <property type="evidence" value="ECO:0007669"/>
    <property type="project" value="UniProtKB-KW"/>
</dbReference>
<dbReference type="EMBL" id="JAFNAA010000005">
    <property type="protein sequence ID" value="MBO1107944.1"/>
    <property type="molecule type" value="Genomic_DNA"/>
</dbReference>
<evidence type="ECO:0000313" key="9">
    <source>
        <dbReference type="Proteomes" id="UP000664658"/>
    </source>
</evidence>
<sequence length="232" mass="25279">MKKTFTAAAVLSLFVWQGAQADDAQIQSKLSALGITNAQIKPSPLAGMKTVLSDSGVLYVSDNGEFILQGPMFQLTGQQPVNVTNQLLMEQLAKMDNEMIVYKAKDQKYVVTVFTDTTCGYCRKLHDEMKEYNDLGITVRYLAFPRYGIGSNSANQMAGIWAAADRKQAFSDAMAGKDVPAQDSKASVIAQQFTLGHQFGVQGTPAILLPNGDLLPGYRDPKGLLEVLKAYK</sequence>
<evidence type="ECO:0000256" key="5">
    <source>
        <dbReference type="ARBA" id="ARBA00023157"/>
    </source>
</evidence>
<dbReference type="Gene3D" id="3.10.450.70">
    <property type="entry name" value="Disulphide bond isomerase, DsbC/G, N-terminal"/>
    <property type="match status" value="1"/>
</dbReference>
<dbReference type="CDD" id="cd03020">
    <property type="entry name" value="DsbA_DsbC_DsbG"/>
    <property type="match status" value="1"/>
</dbReference>
<dbReference type="InterPro" id="IPR051470">
    <property type="entry name" value="Thiol:disulfide_interchange"/>
</dbReference>
<dbReference type="AlphaFoldDB" id="A0A2P1VSH8"/>
<comment type="subcellular location">
    <subcellularLocation>
        <location evidence="1 7">Periplasm</location>
    </subcellularLocation>
</comment>
<comment type="caution">
    <text evidence="8">The sequence shown here is derived from an EMBL/GenBank/DDBJ whole genome shotgun (WGS) entry which is preliminary data.</text>
</comment>
<dbReference type="PROSITE" id="PS51352">
    <property type="entry name" value="THIOREDOXIN_2"/>
    <property type="match status" value="1"/>
</dbReference>
<dbReference type="Proteomes" id="UP000664658">
    <property type="component" value="Unassembled WGS sequence"/>
</dbReference>
<dbReference type="PANTHER" id="PTHR35272:SF3">
    <property type="entry name" value="THIOL:DISULFIDE INTERCHANGE PROTEIN DSBC"/>
    <property type="match status" value="1"/>
</dbReference>
<dbReference type="InterPro" id="IPR018950">
    <property type="entry name" value="DiS-bond_isomerase_DsbC/G_N"/>
</dbReference>
<dbReference type="InterPro" id="IPR036249">
    <property type="entry name" value="Thioredoxin-like_sf"/>
</dbReference>
<dbReference type="PANTHER" id="PTHR35272">
    <property type="entry name" value="THIOL:DISULFIDE INTERCHANGE PROTEIN DSBC-RELATED"/>
    <property type="match status" value="1"/>
</dbReference>
<dbReference type="InterPro" id="IPR033954">
    <property type="entry name" value="DiS-bond_Isoase_DsbC/G"/>
</dbReference>
<evidence type="ECO:0000313" key="8">
    <source>
        <dbReference type="EMBL" id="MBO1107944.1"/>
    </source>
</evidence>
<dbReference type="NCBIfam" id="NF008129">
    <property type="entry name" value="PRK10877.1"/>
    <property type="match status" value="1"/>
</dbReference>
<dbReference type="Gene3D" id="3.40.30.10">
    <property type="entry name" value="Glutaredoxin"/>
    <property type="match status" value="1"/>
</dbReference>
<evidence type="ECO:0000256" key="6">
    <source>
        <dbReference type="ARBA" id="ARBA00023284"/>
    </source>
</evidence>
<dbReference type="InterPro" id="IPR009094">
    <property type="entry name" value="DiS-bond_isomerase_DsbC/G_N_sf"/>
</dbReference>
<protein>
    <recommendedName>
        <fullName evidence="7">Thiol:disulfide interchange protein</fullName>
    </recommendedName>
</protein>
<dbReference type="PROSITE" id="PS00194">
    <property type="entry name" value="THIOREDOXIN_1"/>
    <property type="match status" value="1"/>
</dbReference>
<dbReference type="RefSeq" id="WP_039045836.1">
    <property type="nucleotide sequence ID" value="NZ_CP027852.1"/>
</dbReference>
<dbReference type="Pfam" id="PF10411">
    <property type="entry name" value="DsbC_N"/>
    <property type="match status" value="1"/>
</dbReference>
<dbReference type="SUPFAM" id="SSF52833">
    <property type="entry name" value="Thioredoxin-like"/>
    <property type="match status" value="1"/>
</dbReference>
<keyword evidence="3 7" id="KW-0732">Signal</keyword>
<dbReference type="InterPro" id="IPR017937">
    <property type="entry name" value="Thioredoxin_CS"/>
</dbReference>
<dbReference type="InterPro" id="IPR012336">
    <property type="entry name" value="Thioredoxin-like_fold"/>
</dbReference>
<evidence type="ECO:0000256" key="2">
    <source>
        <dbReference type="ARBA" id="ARBA00009813"/>
    </source>
</evidence>
<keyword evidence="4 7" id="KW-0574">Periplasm</keyword>
<dbReference type="Pfam" id="PF13098">
    <property type="entry name" value="Thioredoxin_2"/>
    <property type="match status" value="1"/>
</dbReference>